<keyword evidence="3" id="KW-1185">Reference proteome</keyword>
<sequence length="95" mass="10482">MNAMIVSQGDQLSCAGIKRGFFSSRSTVTHAIGQGLDDLMGELMAFVVTHEVGHSLGFPHNMKSSSLYPVAKLRDLQWLKAMGHTPSLMDYSRFH</sequence>
<gene>
    <name evidence="2" type="ORF">ACG00Y_19735</name>
</gene>
<protein>
    <submittedName>
        <fullName evidence="2">M57 family metalloprotease</fullName>
    </submittedName>
</protein>
<keyword evidence="2" id="KW-0645">Protease</keyword>
<evidence type="ECO:0000313" key="3">
    <source>
        <dbReference type="Proteomes" id="UP001606210"/>
    </source>
</evidence>
<evidence type="ECO:0000259" key="1">
    <source>
        <dbReference type="Pfam" id="PF16313"/>
    </source>
</evidence>
<dbReference type="InterPro" id="IPR032534">
    <property type="entry name" value="EcxA_zinc-bd"/>
</dbReference>
<dbReference type="PANTHER" id="PTHR38478:SF1">
    <property type="entry name" value="ZINC DEPENDENT METALLOPROTEASE DOMAIN LIPOPROTEIN"/>
    <property type="match status" value="1"/>
</dbReference>
<dbReference type="Proteomes" id="UP001606210">
    <property type="component" value="Unassembled WGS sequence"/>
</dbReference>
<dbReference type="EMBL" id="JBIGHV010000007">
    <property type="protein sequence ID" value="MFG6432163.1"/>
    <property type="molecule type" value="Genomic_DNA"/>
</dbReference>
<name>A0ABW7F696_9BURK</name>
<evidence type="ECO:0000313" key="2">
    <source>
        <dbReference type="EMBL" id="MFG6432163.1"/>
    </source>
</evidence>
<dbReference type="RefSeq" id="WP_394481950.1">
    <property type="nucleotide sequence ID" value="NZ_JBIGHV010000007.1"/>
</dbReference>
<accession>A0ABW7F696</accession>
<reference evidence="2 3" key="1">
    <citation type="submission" date="2024-08" db="EMBL/GenBank/DDBJ databases">
        <authorList>
            <person name="Lu H."/>
        </authorList>
    </citation>
    <scope>NUCLEOTIDE SEQUENCE [LARGE SCALE GENOMIC DNA]</scope>
    <source>
        <strain evidence="2 3">LYH14W</strain>
    </source>
</reference>
<comment type="caution">
    <text evidence="2">The sequence shown here is derived from an EMBL/GenBank/DDBJ whole genome shotgun (WGS) entry which is preliminary data.</text>
</comment>
<keyword evidence="2" id="KW-0482">Metalloprotease</keyword>
<keyword evidence="2" id="KW-0378">Hydrolase</keyword>
<dbReference type="GO" id="GO:0008237">
    <property type="term" value="F:metallopeptidase activity"/>
    <property type="evidence" value="ECO:0007669"/>
    <property type="project" value="UniProtKB-KW"/>
</dbReference>
<dbReference type="PANTHER" id="PTHR38478">
    <property type="entry name" value="PEPTIDASE M1A AND M12B"/>
    <property type="match status" value="1"/>
</dbReference>
<proteinExistence type="predicted"/>
<organism evidence="2 3">
    <name type="scientific">Pelomonas parva</name>
    <dbReference type="NCBI Taxonomy" id="3299032"/>
    <lineage>
        <taxon>Bacteria</taxon>
        <taxon>Pseudomonadati</taxon>
        <taxon>Pseudomonadota</taxon>
        <taxon>Betaproteobacteria</taxon>
        <taxon>Burkholderiales</taxon>
        <taxon>Sphaerotilaceae</taxon>
        <taxon>Roseateles</taxon>
    </lineage>
</organism>
<dbReference type="Pfam" id="PF16313">
    <property type="entry name" value="DUF4953"/>
    <property type="match status" value="1"/>
</dbReference>
<feature type="domain" description="EcxA zinc-binding" evidence="1">
    <location>
        <begin position="37"/>
        <end position="94"/>
    </location>
</feature>
<dbReference type="SUPFAM" id="SSF55486">
    <property type="entry name" value="Metalloproteases ('zincins'), catalytic domain"/>
    <property type="match status" value="1"/>
</dbReference>